<dbReference type="Pfam" id="PF22552">
    <property type="entry name" value="TY-Chap3"/>
    <property type="match status" value="1"/>
</dbReference>
<dbReference type="InterPro" id="IPR054344">
    <property type="entry name" value="TY-Chap_N"/>
</dbReference>
<dbReference type="RefSeq" id="WP_220164833.1">
    <property type="nucleotide sequence ID" value="NZ_JAIBOA010000004.1"/>
</dbReference>
<name>A0ABS7FPR1_9ACTN</name>
<organism evidence="2 3">
    <name type="scientific">Actinomadura parmotrematis</name>
    <dbReference type="NCBI Taxonomy" id="2864039"/>
    <lineage>
        <taxon>Bacteria</taxon>
        <taxon>Bacillati</taxon>
        <taxon>Actinomycetota</taxon>
        <taxon>Actinomycetes</taxon>
        <taxon>Streptosporangiales</taxon>
        <taxon>Thermomonosporaceae</taxon>
        <taxon>Actinomadura</taxon>
    </lineage>
</organism>
<feature type="domain" description="TY-Chap N-terminal" evidence="1">
    <location>
        <begin position="184"/>
        <end position="293"/>
    </location>
</feature>
<dbReference type="EMBL" id="JAIBOA010000004">
    <property type="protein sequence ID" value="MBW8482359.1"/>
    <property type="molecule type" value="Genomic_DNA"/>
</dbReference>
<proteinExistence type="predicted"/>
<reference evidence="2 3" key="1">
    <citation type="submission" date="2021-07" db="EMBL/GenBank/DDBJ databases">
        <title>Actinomadura sp. PM05-2 isolated from lichen.</title>
        <authorList>
            <person name="Somphong A."/>
            <person name="Phongsopitanun W."/>
            <person name="Tanasupawat S."/>
            <person name="Peongsungnone V."/>
        </authorList>
    </citation>
    <scope>NUCLEOTIDE SEQUENCE [LARGE SCALE GENOMIC DNA]</scope>
    <source>
        <strain evidence="2 3">PM05-2</strain>
    </source>
</reference>
<keyword evidence="3" id="KW-1185">Reference proteome</keyword>
<comment type="caution">
    <text evidence="2">The sequence shown here is derived from an EMBL/GenBank/DDBJ whole genome shotgun (WGS) entry which is preliminary data.</text>
</comment>
<accession>A0ABS7FPR1</accession>
<gene>
    <name evidence="2" type="ORF">K1Y72_08300</name>
</gene>
<evidence type="ECO:0000259" key="1">
    <source>
        <dbReference type="Pfam" id="PF22552"/>
    </source>
</evidence>
<sequence length="333" mass="36643">MGTIPQGSWGQAALFRGLVERLAPIDMGTWRREEVAAALTTAGWKRTPPPSPHLPANVLFQRLSPEGPGLGTATVLGDASDRVSRVSVLAVEYIRYDADPYAHVDLLRSAWYQAETVLDAPTRWINGPGMLWQRGGADIRVRLDGDQIVLDLFSAKRTAPAGDWYTAYPAEVPPARLWRGSQMPWDRFQRRLEDGLYELCKGVPLYPGRFILHLGADRDPTRFVQCWNDGMELVIEATGLLHVPGAVSDERLRADGWTRNPPVWQRRWSDAGDRPGPASRAGAAMLTGMLRRLGVDPAELNYSGSVVGRGSGFHLVLPRLDALGVHRGDPDAG</sequence>
<dbReference type="Proteomes" id="UP000774570">
    <property type="component" value="Unassembled WGS sequence"/>
</dbReference>
<evidence type="ECO:0000313" key="2">
    <source>
        <dbReference type="EMBL" id="MBW8482359.1"/>
    </source>
</evidence>
<protein>
    <recommendedName>
        <fullName evidence="1">TY-Chap N-terminal domain-containing protein</fullName>
    </recommendedName>
</protein>
<evidence type="ECO:0000313" key="3">
    <source>
        <dbReference type="Proteomes" id="UP000774570"/>
    </source>
</evidence>